<keyword evidence="7" id="KW-1185">Reference proteome</keyword>
<dbReference type="InterPro" id="IPR020904">
    <property type="entry name" value="Sc_DH/Rdtase_CS"/>
</dbReference>
<dbReference type="GeneID" id="93074783"/>
<dbReference type="PANTHER" id="PTHR42901">
    <property type="entry name" value="ALCOHOL DEHYDROGENASE"/>
    <property type="match status" value="1"/>
</dbReference>
<dbReference type="RefSeq" id="WP_003442556.1">
    <property type="nucleotide sequence ID" value="NZ_ANZB01000003.1"/>
</dbReference>
<sequence length="260" mass="29645">MNINSKNIIITGASSGIGARLLKKLLNYDVKIIAVARNIDMIPNNDKVIPFSCDISRQEEIDKLFEYAVNVFNHIDIFIANAGFAYCEEIAEANWQHTEEIYKTNVFSPIYSTEKMKEINVNKPYHMVITCSAVSTFPLPGYSLYCSTKAAMHMFAKTYRYEMRNRGRLTLVYPVATRTNFFTRAGGNDAPIPWPVQSVNIVADIIILGIKLNLKSIYPSVLFIIGSIINRIVPILFPICSKIFSINFYRWLKKNNMKPH</sequence>
<comment type="similarity">
    <text evidence="1">Belongs to the short-chain dehydrogenases/reductases (SDR) family.</text>
</comment>
<evidence type="ECO:0000256" key="2">
    <source>
        <dbReference type="ARBA" id="ARBA00023002"/>
    </source>
</evidence>
<organism evidence="4 7">
    <name type="scientific">Clostridium pasteurianum DSM 525 = ATCC 6013</name>
    <dbReference type="NCBI Taxonomy" id="1262449"/>
    <lineage>
        <taxon>Bacteria</taxon>
        <taxon>Bacillati</taxon>
        <taxon>Bacillota</taxon>
        <taxon>Clostridia</taxon>
        <taxon>Eubacteriales</taxon>
        <taxon>Clostridiaceae</taxon>
        <taxon>Clostridium</taxon>
    </lineage>
</organism>
<dbReference type="PANTHER" id="PTHR42901:SF1">
    <property type="entry name" value="ALCOHOL DEHYDROGENASE"/>
    <property type="match status" value="1"/>
</dbReference>
<dbReference type="PRINTS" id="PR00081">
    <property type="entry name" value="GDHRDH"/>
</dbReference>
<accession>A0A0H3JAN5</accession>
<dbReference type="Pfam" id="PF00106">
    <property type="entry name" value="adh_short"/>
    <property type="match status" value="1"/>
</dbReference>
<keyword evidence="3" id="KW-0472">Membrane</keyword>
<dbReference type="AlphaFoldDB" id="A0A0H3JAN5"/>
<proteinExistence type="inferred from homology"/>
<dbReference type="GO" id="GO:0016491">
    <property type="term" value="F:oxidoreductase activity"/>
    <property type="evidence" value="ECO:0007669"/>
    <property type="project" value="UniProtKB-KW"/>
</dbReference>
<reference evidence="4 7" key="1">
    <citation type="journal article" date="2015" name="Genome Announc.">
        <title>Complete Genome Sequence of the Nitrogen-Fixing and Solvent-Producing Clostridium pasteurianum DSM 525.</title>
        <authorList>
            <person name="Poehlein A."/>
            <person name="Grosse-Honebrink A."/>
            <person name="Zhang Y."/>
            <person name="Minton N.P."/>
            <person name="Daniel R."/>
        </authorList>
    </citation>
    <scope>NUCLEOTIDE SEQUENCE [LARGE SCALE GENOMIC DNA]</scope>
    <source>
        <strain evidence="4">DSM 525</strain>
        <strain evidence="7">DSM 525 / ATCC 6013</strain>
    </source>
</reference>
<name>A0A0H3JAN5_CLOPA</name>
<dbReference type="PATRIC" id="fig|1262449.3.peg.1097"/>
<evidence type="ECO:0000313" key="5">
    <source>
        <dbReference type="EMBL" id="KRU11282.1"/>
    </source>
</evidence>
<reference evidence="5 6" key="3">
    <citation type="journal article" name="Genome Announc.">
        <title>Improved Draft Genome Sequence of Clostridium pasteurianum Strain ATCC 6013 (DSM 525) Using a Hybrid Next-Generation Sequencing Approach.</title>
        <authorList>
            <person name="Pyne M.E."/>
            <person name="Utturkar S."/>
            <person name="Brown S.D."/>
            <person name="Moo-Young M."/>
            <person name="Chung D.A."/>
            <person name="Chou C.P."/>
        </authorList>
    </citation>
    <scope>NUCLEOTIDE SEQUENCE [LARGE SCALE GENOMIC DNA]</scope>
    <source>
        <strain evidence="5 6">ATCC 6013</strain>
    </source>
</reference>
<dbReference type="eggNOG" id="COG0300">
    <property type="taxonomic scope" value="Bacteria"/>
</dbReference>
<evidence type="ECO:0000313" key="4">
    <source>
        <dbReference type="EMBL" id="AJA52708.1"/>
    </source>
</evidence>
<dbReference type="EMBL" id="JPGY02000001">
    <property type="protein sequence ID" value="KRU11282.1"/>
    <property type="molecule type" value="Genomic_DNA"/>
</dbReference>
<dbReference type="InterPro" id="IPR002347">
    <property type="entry name" value="SDR_fam"/>
</dbReference>
<gene>
    <name evidence="4" type="ORF">CLPA_c26530</name>
    <name evidence="5" type="ORF">CP6013_00529</name>
</gene>
<protein>
    <submittedName>
        <fullName evidence="4">Short-chain dehydrogenase/reductase SDR</fullName>
    </submittedName>
</protein>
<dbReference type="Gene3D" id="3.40.50.720">
    <property type="entry name" value="NAD(P)-binding Rossmann-like Domain"/>
    <property type="match status" value="1"/>
</dbReference>
<dbReference type="KEGG" id="cpat:CLPA_c26530"/>
<dbReference type="Proteomes" id="UP000028042">
    <property type="component" value="Unassembled WGS sequence"/>
</dbReference>
<dbReference type="CDD" id="cd05233">
    <property type="entry name" value="SDR_c"/>
    <property type="match status" value="1"/>
</dbReference>
<evidence type="ECO:0000313" key="6">
    <source>
        <dbReference type="Proteomes" id="UP000028042"/>
    </source>
</evidence>
<dbReference type="PROSITE" id="PS00061">
    <property type="entry name" value="ADH_SHORT"/>
    <property type="match status" value="1"/>
</dbReference>
<dbReference type="InterPro" id="IPR036291">
    <property type="entry name" value="NAD(P)-bd_dom_sf"/>
</dbReference>
<feature type="transmembrane region" description="Helical" evidence="3">
    <location>
        <begin position="221"/>
        <end position="249"/>
    </location>
</feature>
<evidence type="ECO:0000256" key="3">
    <source>
        <dbReference type="SAM" id="Phobius"/>
    </source>
</evidence>
<dbReference type="SUPFAM" id="SSF51735">
    <property type="entry name" value="NAD(P)-binding Rossmann-fold domains"/>
    <property type="match status" value="1"/>
</dbReference>
<reference evidence="5" key="2">
    <citation type="submission" date="2015-10" db="EMBL/GenBank/DDBJ databases">
        <title>Improved Draft Genome Sequence of Clostridium pasteurianum Strain ATCC 6013 (DSM 525) Using a Hybrid Next-Generation Sequencing Approach.</title>
        <authorList>
            <person name="Pyne M.E."/>
            <person name="Utturkar S.M."/>
            <person name="Brown S.D."/>
            <person name="Moo-Young M."/>
            <person name="Chung D.A."/>
            <person name="Chou P.C."/>
        </authorList>
    </citation>
    <scope>NUCLEOTIDE SEQUENCE</scope>
    <source>
        <strain evidence="5">ATCC 6013</strain>
    </source>
</reference>
<evidence type="ECO:0000256" key="1">
    <source>
        <dbReference type="ARBA" id="ARBA00006484"/>
    </source>
</evidence>
<keyword evidence="3" id="KW-1133">Transmembrane helix</keyword>
<dbReference type="KEGG" id="cpae:CPAST_c26530"/>
<keyword evidence="2" id="KW-0560">Oxidoreductase</keyword>
<dbReference type="EMBL" id="CP009268">
    <property type="protein sequence ID" value="AJA52708.1"/>
    <property type="molecule type" value="Genomic_DNA"/>
</dbReference>
<evidence type="ECO:0000313" key="7">
    <source>
        <dbReference type="Proteomes" id="UP000030905"/>
    </source>
</evidence>
<keyword evidence="3" id="KW-0812">Transmembrane</keyword>
<dbReference type="Proteomes" id="UP000030905">
    <property type="component" value="Chromosome"/>
</dbReference>